<keyword evidence="3" id="KW-0812">Transmembrane</keyword>
<keyword evidence="2" id="KW-0808">Transferase</keyword>
<dbReference type="Proteomes" id="UP000002729">
    <property type="component" value="Unassembled WGS sequence"/>
</dbReference>
<evidence type="ECO:0000256" key="6">
    <source>
        <dbReference type="ARBA" id="ARBA00023034"/>
    </source>
</evidence>
<proteinExistence type="predicted"/>
<reference evidence="9 10" key="1">
    <citation type="journal article" date="2011" name="Proc. Natl. Acad. Sci. U.S.A.">
        <title>Niche of harmful alga Aureococcus anophagefferens revealed through ecogenomics.</title>
        <authorList>
            <person name="Gobler C.J."/>
            <person name="Berry D.L."/>
            <person name="Dyhrman S.T."/>
            <person name="Wilhelm S.W."/>
            <person name="Salamov A."/>
            <person name="Lobanov A.V."/>
            <person name="Zhang Y."/>
            <person name="Collier J.L."/>
            <person name="Wurch L.L."/>
            <person name="Kustka A.B."/>
            <person name="Dill B.D."/>
            <person name="Shah M."/>
            <person name="VerBerkmoes N.C."/>
            <person name="Kuo A."/>
            <person name="Terry A."/>
            <person name="Pangilinan J."/>
            <person name="Lindquist E.A."/>
            <person name="Lucas S."/>
            <person name="Paulsen I.T."/>
            <person name="Hattenrath-Lehmann T.K."/>
            <person name="Talmage S.C."/>
            <person name="Walker E.A."/>
            <person name="Koch F."/>
            <person name="Burson A.M."/>
            <person name="Marcoval M.A."/>
            <person name="Tang Y.Z."/>
            <person name="Lecleir G.R."/>
            <person name="Coyne K.J."/>
            <person name="Berg G.M."/>
            <person name="Bertrand E.M."/>
            <person name="Saito M.A."/>
            <person name="Gladyshev V.N."/>
            <person name="Grigoriev I.V."/>
        </authorList>
    </citation>
    <scope>NUCLEOTIDE SEQUENCE [LARGE SCALE GENOMIC DNA]</scope>
    <source>
        <strain evidence="10">CCMP 1984</strain>
    </source>
</reference>
<evidence type="ECO:0000256" key="3">
    <source>
        <dbReference type="ARBA" id="ARBA00022692"/>
    </source>
</evidence>
<name>F0XVD9_AURAN</name>
<dbReference type="GO" id="GO:0000139">
    <property type="term" value="C:Golgi membrane"/>
    <property type="evidence" value="ECO:0007669"/>
    <property type="project" value="UniProtKB-SubCell"/>
</dbReference>
<comment type="subcellular location">
    <subcellularLocation>
        <location evidence="1">Golgi apparatus membrane</location>
        <topology evidence="1">Single-pass type II membrane protein</topology>
    </subcellularLocation>
</comment>
<organism evidence="10">
    <name type="scientific">Aureococcus anophagefferens</name>
    <name type="common">Harmful bloom alga</name>
    <dbReference type="NCBI Taxonomy" id="44056"/>
    <lineage>
        <taxon>Eukaryota</taxon>
        <taxon>Sar</taxon>
        <taxon>Stramenopiles</taxon>
        <taxon>Ochrophyta</taxon>
        <taxon>Pelagophyceae</taxon>
        <taxon>Pelagomonadales</taxon>
        <taxon>Pelagomonadaceae</taxon>
        <taxon>Aureococcus</taxon>
    </lineage>
</organism>
<dbReference type="Pfam" id="PF06990">
    <property type="entry name" value="Gal-3-0_sulfotr"/>
    <property type="match status" value="1"/>
</dbReference>
<dbReference type="GeneID" id="20223047"/>
<evidence type="ECO:0000313" key="10">
    <source>
        <dbReference type="Proteomes" id="UP000002729"/>
    </source>
</evidence>
<dbReference type="KEGG" id="aaf:AURANDRAFT_60523"/>
<dbReference type="PANTHER" id="PTHR14647">
    <property type="entry name" value="GALACTOSE-3-O-SULFOTRANSFERASE"/>
    <property type="match status" value="1"/>
</dbReference>
<dbReference type="GO" id="GO:0001733">
    <property type="term" value="F:galactosylceramide sulfotransferase activity"/>
    <property type="evidence" value="ECO:0007669"/>
    <property type="project" value="InterPro"/>
</dbReference>
<dbReference type="AlphaFoldDB" id="F0XVD9"/>
<dbReference type="InterPro" id="IPR009729">
    <property type="entry name" value="Gal-3-0_sulfotransfrase"/>
</dbReference>
<dbReference type="EMBL" id="GL833120">
    <property type="protein sequence ID" value="EGB13153.1"/>
    <property type="molecule type" value="Genomic_DNA"/>
</dbReference>
<protein>
    <submittedName>
        <fullName evidence="9">Uncharacterized protein</fullName>
    </submittedName>
</protein>
<evidence type="ECO:0000313" key="9">
    <source>
        <dbReference type="EMBL" id="EGB13153.1"/>
    </source>
</evidence>
<keyword evidence="7" id="KW-0472">Membrane</keyword>
<dbReference type="PANTHER" id="PTHR14647:SF87">
    <property type="entry name" value="PUTATIVE-RELATED"/>
    <property type="match status" value="1"/>
</dbReference>
<evidence type="ECO:0000256" key="8">
    <source>
        <dbReference type="ARBA" id="ARBA00023180"/>
    </source>
</evidence>
<evidence type="ECO:0000256" key="1">
    <source>
        <dbReference type="ARBA" id="ARBA00004323"/>
    </source>
</evidence>
<keyword evidence="6" id="KW-0333">Golgi apparatus</keyword>
<keyword evidence="8" id="KW-0325">Glycoprotein</keyword>
<evidence type="ECO:0000256" key="5">
    <source>
        <dbReference type="ARBA" id="ARBA00022989"/>
    </source>
</evidence>
<dbReference type="GO" id="GO:0009247">
    <property type="term" value="P:glycolipid biosynthetic process"/>
    <property type="evidence" value="ECO:0007669"/>
    <property type="project" value="InterPro"/>
</dbReference>
<keyword evidence="10" id="KW-1185">Reference proteome</keyword>
<keyword evidence="5" id="KW-1133">Transmembrane helix</keyword>
<accession>F0XVD9</accession>
<dbReference type="RefSeq" id="XP_009032749.1">
    <property type="nucleotide sequence ID" value="XM_009034501.1"/>
</dbReference>
<keyword evidence="4" id="KW-0735">Signal-anchor</keyword>
<evidence type="ECO:0000256" key="4">
    <source>
        <dbReference type="ARBA" id="ARBA00022968"/>
    </source>
</evidence>
<dbReference type="InParanoid" id="F0XVD9"/>
<sequence>MRIVLACAAAAAAADLGPCGARGRYGEAPNETLFYLKTIKTASSSLRFLFLRFARAERLAALRGRRAGGQFFDAATAKGDTRWPAEFEDPGESRSPPGIFDVAFDHSTWDAAALDRYLPRARKFASSRDVVARAVSAIAYFHRDATPDEYFGGCGIVEGGLCGGWSRLQHAEKDAVHVWNSVAWQLRAPAAARPLDLRRPAAEAARLAAADVSEAVGAVRGAVFDFVVVAERYDASLVLLRSKLCWRWLDVVGPEPPLAPAPQDASRRASHRAAAPLRNVTARTLVALNVLDGRIHAAARDAFDAARRDYGGNFDRDVAFFRAYKFALLVTCVVCRARFPPVALAAYAALCGDLRPTCRDLGAHESRIPTEADVAARRSRDARAEAALVALVAGCPVPLATAEVCPAGDGSLCRAGPLCLAKCAPPRGRLGALWARHVLRLDERDCAGAILAGSEARWLSAMAAISMGAAYGSPGLYESSICRARWADGLPPEHCHMTSSRLLRAVLALRLAAHGQQLRRIVDELRAANPGEAWNYFAIDLGAGVRDADPVFDLFRLSPSVYAPTNPRQPPSQPWFGVMVDGDPRQLAKMEAAFPAEDIAKRVAWIEPHTVVATLEAAAAPLTDRWRTPDVLKMDIDSFDCAVMRAVLRELAPKVVAMEINVKFPPDVSFALLHNRSADRAPFDSERRRFAYGCSLRFQARHLMPPFGYALAHVDWNNAVYVPAHLLGNALRVQRPRDSLLHNWSVEVQDRVGYYDRPARSIKFGFNDKPGLKRWRDPTTDHIAEVVRLVNADGKREGPCNYCLLSALLGRGDGPLRRYCWGADGAFGECGRHHRSTE</sequence>
<gene>
    <name evidence="9" type="ORF">AURANDRAFT_60523</name>
</gene>
<dbReference type="OrthoDB" id="514299at2759"/>
<evidence type="ECO:0000256" key="7">
    <source>
        <dbReference type="ARBA" id="ARBA00023136"/>
    </source>
</evidence>
<evidence type="ECO:0000256" key="2">
    <source>
        <dbReference type="ARBA" id="ARBA00022679"/>
    </source>
</evidence>